<dbReference type="EMBL" id="JAHUTJ010058065">
    <property type="protein sequence ID" value="MED6286886.1"/>
    <property type="molecule type" value="Genomic_DNA"/>
</dbReference>
<gene>
    <name evidence="2" type="ORF">CHARACLAT_010627</name>
</gene>
<sequence length="102" mass="11619">MPLLGHHNTVVTREDITNTAKQVSLSAAHRGTFIQCVGAPTPSHLYMQICNRKLILDATEINRICIFYLVLVHPPSSAALDNSPCFPKEKPQRHFNRDNRWR</sequence>
<evidence type="ECO:0000313" key="2">
    <source>
        <dbReference type="EMBL" id="MED6286886.1"/>
    </source>
</evidence>
<name>A0ABU7EIL6_9TELE</name>
<proteinExistence type="predicted"/>
<protein>
    <submittedName>
        <fullName evidence="2">Uncharacterized protein</fullName>
    </submittedName>
</protein>
<reference evidence="2 3" key="1">
    <citation type="submission" date="2021-06" db="EMBL/GenBank/DDBJ databases">
        <authorList>
            <person name="Palmer J.M."/>
        </authorList>
    </citation>
    <scope>NUCLEOTIDE SEQUENCE [LARGE SCALE GENOMIC DNA]</scope>
    <source>
        <strain evidence="2 3">CL_MEX2019</strain>
        <tissue evidence="2">Muscle</tissue>
    </source>
</reference>
<evidence type="ECO:0000256" key="1">
    <source>
        <dbReference type="SAM" id="MobiDB-lite"/>
    </source>
</evidence>
<evidence type="ECO:0000313" key="3">
    <source>
        <dbReference type="Proteomes" id="UP001352852"/>
    </source>
</evidence>
<comment type="caution">
    <text evidence="2">The sequence shown here is derived from an EMBL/GenBank/DDBJ whole genome shotgun (WGS) entry which is preliminary data.</text>
</comment>
<organism evidence="2 3">
    <name type="scientific">Characodon lateralis</name>
    <dbReference type="NCBI Taxonomy" id="208331"/>
    <lineage>
        <taxon>Eukaryota</taxon>
        <taxon>Metazoa</taxon>
        <taxon>Chordata</taxon>
        <taxon>Craniata</taxon>
        <taxon>Vertebrata</taxon>
        <taxon>Euteleostomi</taxon>
        <taxon>Actinopterygii</taxon>
        <taxon>Neopterygii</taxon>
        <taxon>Teleostei</taxon>
        <taxon>Neoteleostei</taxon>
        <taxon>Acanthomorphata</taxon>
        <taxon>Ovalentaria</taxon>
        <taxon>Atherinomorphae</taxon>
        <taxon>Cyprinodontiformes</taxon>
        <taxon>Goodeidae</taxon>
        <taxon>Characodon</taxon>
    </lineage>
</organism>
<feature type="region of interest" description="Disordered" evidence="1">
    <location>
        <begin position="79"/>
        <end position="102"/>
    </location>
</feature>
<accession>A0ABU7EIL6</accession>
<keyword evidence="3" id="KW-1185">Reference proteome</keyword>
<dbReference type="Proteomes" id="UP001352852">
    <property type="component" value="Unassembled WGS sequence"/>
</dbReference>
<feature type="compositionally biased region" description="Basic and acidic residues" evidence="1">
    <location>
        <begin position="87"/>
        <end position="102"/>
    </location>
</feature>